<feature type="region of interest" description="Disordered" evidence="1">
    <location>
        <begin position="154"/>
        <end position="185"/>
    </location>
</feature>
<name>A0A0R3SY66_HYMDI</name>
<organism evidence="4">
    <name type="scientific">Hymenolepis diminuta</name>
    <name type="common">Rat tapeworm</name>
    <dbReference type="NCBI Taxonomy" id="6216"/>
    <lineage>
        <taxon>Eukaryota</taxon>
        <taxon>Metazoa</taxon>
        <taxon>Spiralia</taxon>
        <taxon>Lophotrochozoa</taxon>
        <taxon>Platyhelminthes</taxon>
        <taxon>Cestoda</taxon>
        <taxon>Eucestoda</taxon>
        <taxon>Cyclophyllidea</taxon>
        <taxon>Hymenolepididae</taxon>
        <taxon>Hymenolepis</taxon>
    </lineage>
</organism>
<dbReference type="EMBL" id="UYSG01011864">
    <property type="protein sequence ID" value="VDL63843.1"/>
    <property type="molecule type" value="Genomic_DNA"/>
</dbReference>
<feature type="compositionally biased region" description="Basic and acidic residues" evidence="1">
    <location>
        <begin position="1"/>
        <end position="16"/>
    </location>
</feature>
<evidence type="ECO:0000256" key="1">
    <source>
        <dbReference type="SAM" id="MobiDB-lite"/>
    </source>
</evidence>
<evidence type="ECO:0000313" key="2">
    <source>
        <dbReference type="EMBL" id="VDL63843.1"/>
    </source>
</evidence>
<evidence type="ECO:0000313" key="3">
    <source>
        <dbReference type="Proteomes" id="UP000274504"/>
    </source>
</evidence>
<gene>
    <name evidence="2" type="ORF">HDID_LOCUS10709</name>
</gene>
<dbReference type="Proteomes" id="UP000274504">
    <property type="component" value="Unassembled WGS sequence"/>
</dbReference>
<reference evidence="4" key="1">
    <citation type="submission" date="2017-02" db="UniProtKB">
        <authorList>
            <consortium name="WormBaseParasite"/>
        </authorList>
    </citation>
    <scope>IDENTIFICATION</scope>
</reference>
<feature type="compositionally biased region" description="Basic residues" evidence="1">
    <location>
        <begin position="164"/>
        <end position="175"/>
    </location>
</feature>
<feature type="compositionally biased region" description="Basic and acidic residues" evidence="1">
    <location>
        <begin position="176"/>
        <end position="185"/>
    </location>
</feature>
<proteinExistence type="predicted"/>
<reference evidence="2 3" key="2">
    <citation type="submission" date="2018-11" db="EMBL/GenBank/DDBJ databases">
        <authorList>
            <consortium name="Pathogen Informatics"/>
        </authorList>
    </citation>
    <scope>NUCLEOTIDE SEQUENCE [LARGE SCALE GENOMIC DNA]</scope>
</reference>
<evidence type="ECO:0000313" key="4">
    <source>
        <dbReference type="WBParaSite" id="HDID_0001071101-mRNA-1"/>
    </source>
</evidence>
<feature type="region of interest" description="Disordered" evidence="1">
    <location>
        <begin position="1"/>
        <end position="23"/>
    </location>
</feature>
<protein>
    <submittedName>
        <fullName evidence="2 4">Uncharacterized protein</fullName>
    </submittedName>
</protein>
<dbReference type="AlphaFoldDB" id="A0A0R3SY66"/>
<accession>A0A0R3SY66</accession>
<sequence>MANAEQQEKTEERVPPEETNDYDTLCQTKEHELVSPLEDVETIQPLPSNHAVQTEIPGTHLQMATKTTPNIAFDKLPTDIPRPTNQQVEYPGRQYTYYQRDQGFEKARELYQKMQLNKGRNDRITDQIYYKRNDLGVTQKAIRNQLGNYSDEVRIPHTKSQTAHGRRRKLHQLPRNKKDPSYVPF</sequence>
<dbReference type="WBParaSite" id="HDID_0001071101-mRNA-1">
    <property type="protein sequence ID" value="HDID_0001071101-mRNA-1"/>
    <property type="gene ID" value="HDID_0001071101"/>
</dbReference>